<reference evidence="9" key="2">
    <citation type="journal article" date="2021" name="PeerJ">
        <title>Extensive microbial diversity within the chicken gut microbiome revealed by metagenomics and culture.</title>
        <authorList>
            <person name="Gilroy R."/>
            <person name="Ravi A."/>
            <person name="Getino M."/>
            <person name="Pursley I."/>
            <person name="Horton D.L."/>
            <person name="Alikhan N.F."/>
            <person name="Baker D."/>
            <person name="Gharbi K."/>
            <person name="Hall N."/>
            <person name="Watson M."/>
            <person name="Adriaenssens E.M."/>
            <person name="Foster-Nyarko E."/>
            <person name="Jarju S."/>
            <person name="Secka A."/>
            <person name="Antonio M."/>
            <person name="Oren A."/>
            <person name="Chaudhuri R.R."/>
            <person name="La Ragione R."/>
            <person name="Hildebrand F."/>
            <person name="Pallen M.J."/>
        </authorList>
    </citation>
    <scope>NUCLEOTIDE SEQUENCE</scope>
    <source>
        <strain evidence="9">CHK152-2871</strain>
    </source>
</reference>
<keyword evidence="4" id="KW-0732">Signal</keyword>
<feature type="transmembrane region" description="Helical" evidence="7">
    <location>
        <begin position="20"/>
        <end position="37"/>
    </location>
</feature>
<evidence type="ECO:0000313" key="10">
    <source>
        <dbReference type="Proteomes" id="UP000886865"/>
    </source>
</evidence>
<comment type="caution">
    <text evidence="9">The sequence shown here is derived from an EMBL/GenBank/DDBJ whole genome shotgun (WGS) entry which is preliminary data.</text>
</comment>
<organism evidence="9 10">
    <name type="scientific">Candidatus Galligastranaerophilus intestinavium</name>
    <dbReference type="NCBI Taxonomy" id="2840836"/>
    <lineage>
        <taxon>Bacteria</taxon>
        <taxon>Candidatus Galligastranaerophilus</taxon>
    </lineage>
</organism>
<evidence type="ECO:0000256" key="7">
    <source>
        <dbReference type="SAM" id="Phobius"/>
    </source>
</evidence>
<feature type="domain" description="AlgX/AlgJ SGNH hydrolase-like" evidence="8">
    <location>
        <begin position="106"/>
        <end position="268"/>
    </location>
</feature>
<sequence>MRNILGKIWKFVKKVSLPDAIFVTAILIIITIPNIMLNKKQYELVEKRPLAKMPKLIVNGKINKEFGKQFENFYNDNFWQRNTCIDKNLAIKGFINGRMEGYLEIEGQNGCLFYKGDDSVANYKNKVLFSDMELLRIKHNLDILNVWCNKNGIKLIVVIPPDKNRVYGEYFPKHIKKVNPKSRVELLREYMSKNSDIEIIYPIEQMYARKKHDSEPLYYYTDTHWTPVGAYVAYNEIIKQINKSYPYVKTLDYHKLDSTRMTFKERFGRNGDGADNLKTDDYDIKYLFYKDSKNYNPAKYDLKVAIIGDSFSGELLFWMGKSFDVNRYLYNEKVELFVDFSMKLWEDKVLSYNPDILIVEFVERYAYKLLDLYKD</sequence>
<comment type="pathway">
    <text evidence="2">Glycan biosynthesis; alginate biosynthesis.</text>
</comment>
<dbReference type="InterPro" id="IPR031811">
    <property type="entry name" value="ALGX/ALGJ_SGNH-like"/>
</dbReference>
<keyword evidence="7" id="KW-1133">Transmembrane helix</keyword>
<dbReference type="GO" id="GO:0042121">
    <property type="term" value="P:alginic acid biosynthetic process"/>
    <property type="evidence" value="ECO:0007669"/>
    <property type="project" value="UniProtKB-KW"/>
</dbReference>
<protein>
    <recommendedName>
        <fullName evidence="8">AlgX/AlgJ SGNH hydrolase-like domain-containing protein</fullName>
    </recommendedName>
</protein>
<dbReference type="AlphaFoldDB" id="A0A9D1FIG3"/>
<evidence type="ECO:0000256" key="5">
    <source>
        <dbReference type="ARBA" id="ARBA00022764"/>
    </source>
</evidence>
<accession>A0A9D1FIG3</accession>
<dbReference type="EMBL" id="DVJQ01000034">
    <property type="protein sequence ID" value="HIS74133.1"/>
    <property type="molecule type" value="Genomic_DNA"/>
</dbReference>
<evidence type="ECO:0000256" key="6">
    <source>
        <dbReference type="ARBA" id="ARBA00022841"/>
    </source>
</evidence>
<comment type="subcellular location">
    <subcellularLocation>
        <location evidence="1">Periplasm</location>
    </subcellularLocation>
</comment>
<gene>
    <name evidence="9" type="ORF">IAA86_03825</name>
</gene>
<dbReference type="GO" id="GO:0042597">
    <property type="term" value="C:periplasmic space"/>
    <property type="evidence" value="ECO:0007669"/>
    <property type="project" value="UniProtKB-SubCell"/>
</dbReference>
<evidence type="ECO:0000256" key="3">
    <source>
        <dbReference type="ARBA" id="ARBA00022679"/>
    </source>
</evidence>
<dbReference type="Proteomes" id="UP000886865">
    <property type="component" value="Unassembled WGS sequence"/>
</dbReference>
<dbReference type="Pfam" id="PF16822">
    <property type="entry name" value="ALGX"/>
    <property type="match status" value="1"/>
</dbReference>
<evidence type="ECO:0000256" key="4">
    <source>
        <dbReference type="ARBA" id="ARBA00022729"/>
    </source>
</evidence>
<dbReference type="GO" id="GO:0016740">
    <property type="term" value="F:transferase activity"/>
    <property type="evidence" value="ECO:0007669"/>
    <property type="project" value="UniProtKB-KW"/>
</dbReference>
<keyword evidence="3" id="KW-0808">Transferase</keyword>
<name>A0A9D1FIG3_9BACT</name>
<evidence type="ECO:0000256" key="2">
    <source>
        <dbReference type="ARBA" id="ARBA00005182"/>
    </source>
</evidence>
<evidence type="ECO:0000313" key="9">
    <source>
        <dbReference type="EMBL" id="HIS74133.1"/>
    </source>
</evidence>
<proteinExistence type="predicted"/>
<keyword evidence="7" id="KW-0812">Transmembrane</keyword>
<reference evidence="9" key="1">
    <citation type="submission" date="2020-10" db="EMBL/GenBank/DDBJ databases">
        <authorList>
            <person name="Gilroy R."/>
        </authorList>
    </citation>
    <scope>NUCLEOTIDE SEQUENCE</scope>
    <source>
        <strain evidence="9">CHK152-2871</strain>
    </source>
</reference>
<keyword evidence="7" id="KW-0472">Membrane</keyword>
<evidence type="ECO:0000259" key="8">
    <source>
        <dbReference type="Pfam" id="PF16822"/>
    </source>
</evidence>
<keyword evidence="5" id="KW-0574">Periplasm</keyword>
<evidence type="ECO:0000256" key="1">
    <source>
        <dbReference type="ARBA" id="ARBA00004418"/>
    </source>
</evidence>
<keyword evidence="6" id="KW-0016">Alginate biosynthesis</keyword>